<reference evidence="3 4" key="1">
    <citation type="submission" date="2023-06" db="EMBL/GenBank/DDBJ databases">
        <title>Roseiconus lacunae JC819 isolated from Gulf of Mannar region, Tamil Nadu.</title>
        <authorList>
            <person name="Pk S."/>
            <person name="Ch S."/>
            <person name="Ch V.R."/>
        </authorList>
    </citation>
    <scope>NUCLEOTIDE SEQUENCE [LARGE SCALE GENOMIC DNA]</scope>
    <source>
        <strain evidence="3 4">JC819</strain>
    </source>
</reference>
<keyword evidence="4" id="KW-1185">Reference proteome</keyword>
<dbReference type="InterPro" id="IPR054597">
    <property type="entry name" value="FeeM_cat"/>
</dbReference>
<dbReference type="InterPro" id="IPR016181">
    <property type="entry name" value="Acyl_CoA_acyltransferase"/>
</dbReference>
<sequence>MITPKSQSKSPLNQHSDPTHQVKSPSTGEPNAIDTVRMTIEVLENQQHLSLARSMEKRMTIDGVTYKIANCRKEREDAFRLCHDMYVKAGLMPANQIGMRASPFHLLPTTDIFLAYHDDQPIYTMTLISDDEIGIPMQKVFDDEMIRYRAQTDVFFAEVSSLASQVGYFPRRRMFQVFVRLASLMVQSARENGVERLLIACLRHHARFYKMFLGFRQIFNEQMYTSVGKLAVGCEHDFARNDRDHYKLYNAIYDSPFRNWELYHQPMLQEDRDYFREMTEQFNQGFPLESVH</sequence>
<dbReference type="Gene3D" id="3.40.630.30">
    <property type="match status" value="1"/>
</dbReference>
<dbReference type="SUPFAM" id="SSF55729">
    <property type="entry name" value="Acyl-CoA N-acyltransferases (Nat)"/>
    <property type="match status" value="1"/>
</dbReference>
<evidence type="ECO:0000313" key="3">
    <source>
        <dbReference type="EMBL" id="MDM4018346.1"/>
    </source>
</evidence>
<name>A0ABT7PQC8_9BACT</name>
<feature type="region of interest" description="Disordered" evidence="1">
    <location>
        <begin position="1"/>
        <end position="31"/>
    </location>
</feature>
<feature type="domain" description="N-acyl amino acid synthase FeeM catalytic core" evidence="2">
    <location>
        <begin position="77"/>
        <end position="235"/>
    </location>
</feature>
<evidence type="ECO:0000313" key="4">
    <source>
        <dbReference type="Proteomes" id="UP001239462"/>
    </source>
</evidence>
<feature type="compositionally biased region" description="Polar residues" evidence="1">
    <location>
        <begin position="1"/>
        <end position="29"/>
    </location>
</feature>
<comment type="caution">
    <text evidence="3">The sequence shown here is derived from an EMBL/GenBank/DDBJ whole genome shotgun (WGS) entry which is preliminary data.</text>
</comment>
<gene>
    <name evidence="3" type="ORF">QTN89_23040</name>
</gene>
<protein>
    <recommendedName>
        <fullName evidence="2">N-acyl amino acid synthase FeeM catalytic core domain-containing protein</fullName>
    </recommendedName>
</protein>
<accession>A0ABT7PQC8</accession>
<dbReference type="RefSeq" id="WP_289166153.1">
    <property type="nucleotide sequence ID" value="NZ_JASZZN010000021.1"/>
</dbReference>
<proteinExistence type="predicted"/>
<organism evidence="3 4">
    <name type="scientific">Roseiconus lacunae</name>
    <dbReference type="NCBI Taxonomy" id="2605694"/>
    <lineage>
        <taxon>Bacteria</taxon>
        <taxon>Pseudomonadati</taxon>
        <taxon>Planctomycetota</taxon>
        <taxon>Planctomycetia</taxon>
        <taxon>Pirellulales</taxon>
        <taxon>Pirellulaceae</taxon>
        <taxon>Roseiconus</taxon>
    </lineage>
</organism>
<dbReference type="Proteomes" id="UP001239462">
    <property type="component" value="Unassembled WGS sequence"/>
</dbReference>
<evidence type="ECO:0000259" key="2">
    <source>
        <dbReference type="Pfam" id="PF21926"/>
    </source>
</evidence>
<dbReference type="EMBL" id="JASZZN010000021">
    <property type="protein sequence ID" value="MDM4018346.1"/>
    <property type="molecule type" value="Genomic_DNA"/>
</dbReference>
<evidence type="ECO:0000256" key="1">
    <source>
        <dbReference type="SAM" id="MobiDB-lite"/>
    </source>
</evidence>
<dbReference type="Pfam" id="PF21926">
    <property type="entry name" value="FeeM"/>
    <property type="match status" value="1"/>
</dbReference>